<accession>A0A0F9HSI4</accession>
<proteinExistence type="predicted"/>
<comment type="caution">
    <text evidence="1">The sequence shown here is derived from an EMBL/GenBank/DDBJ whole genome shotgun (WGS) entry which is preliminary data.</text>
</comment>
<sequence>MSKNQKPIGRHVFEFDPRNSGGESFSLTTEFFEQGDPGVYFTNQELKLQSYCNSASFNLSGVALNPALLRQLANELEEEGHRVKAKLAKISKEST</sequence>
<evidence type="ECO:0000313" key="1">
    <source>
        <dbReference type="EMBL" id="KKL84650.1"/>
    </source>
</evidence>
<evidence type="ECO:0008006" key="2">
    <source>
        <dbReference type="Google" id="ProtNLM"/>
    </source>
</evidence>
<dbReference type="EMBL" id="LAZR01021644">
    <property type="protein sequence ID" value="KKL84650.1"/>
    <property type="molecule type" value="Genomic_DNA"/>
</dbReference>
<organism evidence="1">
    <name type="scientific">marine sediment metagenome</name>
    <dbReference type="NCBI Taxonomy" id="412755"/>
    <lineage>
        <taxon>unclassified sequences</taxon>
        <taxon>metagenomes</taxon>
        <taxon>ecological metagenomes</taxon>
    </lineage>
</organism>
<name>A0A0F9HSI4_9ZZZZ</name>
<protein>
    <recommendedName>
        <fullName evidence="2">DUF3467 domain-containing protein</fullName>
    </recommendedName>
</protein>
<gene>
    <name evidence="1" type="ORF">LCGC14_1962600</name>
</gene>
<dbReference type="AlphaFoldDB" id="A0A0F9HSI4"/>
<reference evidence="1" key="1">
    <citation type="journal article" date="2015" name="Nature">
        <title>Complex archaea that bridge the gap between prokaryotes and eukaryotes.</title>
        <authorList>
            <person name="Spang A."/>
            <person name="Saw J.H."/>
            <person name="Jorgensen S.L."/>
            <person name="Zaremba-Niedzwiedzka K."/>
            <person name="Martijn J."/>
            <person name="Lind A.E."/>
            <person name="van Eijk R."/>
            <person name="Schleper C."/>
            <person name="Guy L."/>
            <person name="Ettema T.J."/>
        </authorList>
    </citation>
    <scope>NUCLEOTIDE SEQUENCE</scope>
</reference>